<dbReference type="EC" id="2.5.1.17" evidence="6"/>
<dbReference type="FunFam" id="1.20.1200.10:FF:000001">
    <property type="entry name" value="Cob(I)yrinic acid a,c-diamide adenosyltransferase"/>
    <property type="match status" value="1"/>
</dbReference>
<comment type="catalytic activity">
    <reaction evidence="6">
        <text>2 cob(II)yrinate a,c diamide + reduced [electron-transfer flavoprotein] + 2 ATP = 2 adenosylcob(III)yrinate a,c-diamide + 2 triphosphate + oxidized [electron-transfer flavoprotein] + 3 H(+)</text>
        <dbReference type="Rhea" id="RHEA:11528"/>
        <dbReference type="Rhea" id="RHEA-COMP:10685"/>
        <dbReference type="Rhea" id="RHEA-COMP:10686"/>
        <dbReference type="ChEBI" id="CHEBI:15378"/>
        <dbReference type="ChEBI" id="CHEBI:18036"/>
        <dbReference type="ChEBI" id="CHEBI:30616"/>
        <dbReference type="ChEBI" id="CHEBI:57692"/>
        <dbReference type="ChEBI" id="CHEBI:58307"/>
        <dbReference type="ChEBI" id="CHEBI:58503"/>
        <dbReference type="ChEBI" id="CHEBI:58537"/>
        <dbReference type="EC" id="2.5.1.17"/>
    </reaction>
</comment>
<gene>
    <name evidence="8" type="primary">yvqK</name>
    <name evidence="8" type="ORF">Pan265_15720</name>
</gene>
<keyword evidence="6" id="KW-0169">Cobalamin biosynthesis</keyword>
<proteinExistence type="inferred from homology"/>
<dbReference type="GO" id="GO:0009236">
    <property type="term" value="P:cobalamin biosynthetic process"/>
    <property type="evidence" value="ECO:0007669"/>
    <property type="project" value="UniProtKB-UniRule"/>
</dbReference>
<evidence type="ECO:0000256" key="2">
    <source>
        <dbReference type="ARBA" id="ARBA00011233"/>
    </source>
</evidence>
<dbReference type="EMBL" id="CP036280">
    <property type="protein sequence ID" value="QDU71719.1"/>
    <property type="molecule type" value="Genomic_DNA"/>
</dbReference>
<dbReference type="InterPro" id="IPR036451">
    <property type="entry name" value="CblAdoTrfase-like_sf"/>
</dbReference>
<reference evidence="8 9" key="1">
    <citation type="submission" date="2019-02" db="EMBL/GenBank/DDBJ databases">
        <title>Deep-cultivation of Planctomycetes and their phenomic and genomic characterization uncovers novel biology.</title>
        <authorList>
            <person name="Wiegand S."/>
            <person name="Jogler M."/>
            <person name="Boedeker C."/>
            <person name="Pinto D."/>
            <person name="Vollmers J."/>
            <person name="Rivas-Marin E."/>
            <person name="Kohn T."/>
            <person name="Peeters S.H."/>
            <person name="Heuer A."/>
            <person name="Rast P."/>
            <person name="Oberbeckmann S."/>
            <person name="Bunk B."/>
            <person name="Jeske O."/>
            <person name="Meyerdierks A."/>
            <person name="Storesund J.E."/>
            <person name="Kallscheuer N."/>
            <person name="Luecker S."/>
            <person name="Lage O.M."/>
            <person name="Pohl T."/>
            <person name="Merkel B.J."/>
            <person name="Hornburger P."/>
            <person name="Mueller R.-W."/>
            <person name="Bruemmer F."/>
            <person name="Labrenz M."/>
            <person name="Spormann A.M."/>
            <person name="Op den Camp H."/>
            <person name="Overmann J."/>
            <person name="Amann R."/>
            <person name="Jetten M.S.M."/>
            <person name="Mascher T."/>
            <person name="Medema M.H."/>
            <person name="Devos D.P."/>
            <person name="Kaster A.-K."/>
            <person name="Ovreas L."/>
            <person name="Rohde M."/>
            <person name="Galperin M.Y."/>
            <person name="Jogler C."/>
        </authorList>
    </citation>
    <scope>NUCLEOTIDE SEQUENCE [LARGE SCALE GENOMIC DNA]</scope>
    <source>
        <strain evidence="8 9">Pan265</strain>
    </source>
</reference>
<evidence type="ECO:0000313" key="8">
    <source>
        <dbReference type="EMBL" id="QDU71719.1"/>
    </source>
</evidence>
<dbReference type="Gene3D" id="1.20.1200.10">
    <property type="entry name" value="Cobalamin adenosyltransferase-like"/>
    <property type="match status" value="1"/>
</dbReference>
<dbReference type="RefSeq" id="WP_145445922.1">
    <property type="nucleotide sequence ID" value="NZ_CP036280.1"/>
</dbReference>
<dbReference type="SUPFAM" id="SSF89028">
    <property type="entry name" value="Cobalamin adenosyltransferase-like"/>
    <property type="match status" value="1"/>
</dbReference>
<evidence type="ECO:0000256" key="6">
    <source>
        <dbReference type="RuleBase" id="RU366026"/>
    </source>
</evidence>
<sequence length="191" mass="20836">MKLYTRTGDDGTTALFGGQRVAKDALRVEVYGAVDELNAGLGLAITAAANPAHKGLVETLARVQSDLFDLGAHLATPDDTREEVRARLPVFEQATITGLERAIDEATQPVEELRAFILPGGCETAARLHHARTVCRRAERLAVQLADAEPIHPLAVTYLNRLSDLLFALARLANHNESHPETTWQPRRTEG</sequence>
<dbReference type="AlphaFoldDB" id="A0A518BXL7"/>
<keyword evidence="3 6" id="KW-0808">Transferase</keyword>
<evidence type="ECO:0000256" key="1">
    <source>
        <dbReference type="ARBA" id="ARBA00007487"/>
    </source>
</evidence>
<dbReference type="PANTHER" id="PTHR12213:SF0">
    <property type="entry name" value="CORRINOID ADENOSYLTRANSFERASE MMAB"/>
    <property type="match status" value="1"/>
</dbReference>
<evidence type="ECO:0000256" key="4">
    <source>
        <dbReference type="ARBA" id="ARBA00022741"/>
    </source>
</evidence>
<dbReference type="KEGG" id="mcad:Pan265_15720"/>
<comment type="catalytic activity">
    <reaction evidence="6">
        <text>2 cob(II)alamin + reduced [electron-transfer flavoprotein] + 2 ATP = 2 adenosylcob(III)alamin + 2 triphosphate + oxidized [electron-transfer flavoprotein] + 3 H(+)</text>
        <dbReference type="Rhea" id="RHEA:28671"/>
        <dbReference type="Rhea" id="RHEA-COMP:10685"/>
        <dbReference type="Rhea" id="RHEA-COMP:10686"/>
        <dbReference type="ChEBI" id="CHEBI:15378"/>
        <dbReference type="ChEBI" id="CHEBI:16304"/>
        <dbReference type="ChEBI" id="CHEBI:18036"/>
        <dbReference type="ChEBI" id="CHEBI:18408"/>
        <dbReference type="ChEBI" id="CHEBI:30616"/>
        <dbReference type="ChEBI" id="CHEBI:57692"/>
        <dbReference type="ChEBI" id="CHEBI:58307"/>
        <dbReference type="EC" id="2.5.1.17"/>
    </reaction>
</comment>
<organism evidence="8 9">
    <name type="scientific">Mucisphaera calidilacus</name>
    <dbReference type="NCBI Taxonomy" id="2527982"/>
    <lineage>
        <taxon>Bacteria</taxon>
        <taxon>Pseudomonadati</taxon>
        <taxon>Planctomycetota</taxon>
        <taxon>Phycisphaerae</taxon>
        <taxon>Phycisphaerales</taxon>
        <taxon>Phycisphaeraceae</taxon>
        <taxon>Mucisphaera</taxon>
    </lineage>
</organism>
<comment type="similarity">
    <text evidence="1 6">Belongs to the Cob(I)alamin adenosyltransferase family.</text>
</comment>
<comment type="pathway">
    <text evidence="6">Cofactor biosynthesis; adenosylcobalamin biosynthesis; adenosylcobalamin from cob(II)yrinate a,c-diamide: step 2/7.</text>
</comment>
<evidence type="ECO:0000256" key="3">
    <source>
        <dbReference type="ARBA" id="ARBA00022679"/>
    </source>
</evidence>
<evidence type="ECO:0000259" key="7">
    <source>
        <dbReference type="Pfam" id="PF01923"/>
    </source>
</evidence>
<dbReference type="NCBIfam" id="TIGR00636">
    <property type="entry name" value="PduO_Nterm"/>
    <property type="match status" value="1"/>
</dbReference>
<dbReference type="InterPro" id="IPR016030">
    <property type="entry name" value="CblAdoTrfase-like"/>
</dbReference>
<keyword evidence="4 6" id="KW-0547">Nucleotide-binding</keyword>
<dbReference type="UniPathway" id="UPA00148">
    <property type="reaction ID" value="UER00233"/>
</dbReference>
<dbReference type="PANTHER" id="PTHR12213">
    <property type="entry name" value="CORRINOID ADENOSYLTRANSFERASE"/>
    <property type="match status" value="1"/>
</dbReference>
<dbReference type="OrthoDB" id="9778896at2"/>
<dbReference type="Proteomes" id="UP000320386">
    <property type="component" value="Chromosome"/>
</dbReference>
<keyword evidence="5 6" id="KW-0067">ATP-binding</keyword>
<comment type="subunit">
    <text evidence="2">Homotrimer.</text>
</comment>
<keyword evidence="9" id="KW-1185">Reference proteome</keyword>
<accession>A0A518BXL7</accession>
<dbReference type="InterPro" id="IPR029499">
    <property type="entry name" value="PduO-typ"/>
</dbReference>
<dbReference type="GO" id="GO:0008817">
    <property type="term" value="F:corrinoid adenosyltransferase activity"/>
    <property type="evidence" value="ECO:0007669"/>
    <property type="project" value="UniProtKB-UniRule"/>
</dbReference>
<evidence type="ECO:0000256" key="5">
    <source>
        <dbReference type="ARBA" id="ARBA00022840"/>
    </source>
</evidence>
<evidence type="ECO:0000313" key="9">
    <source>
        <dbReference type="Proteomes" id="UP000320386"/>
    </source>
</evidence>
<name>A0A518BXL7_9BACT</name>
<feature type="domain" description="Cobalamin adenosyltransferase-like" evidence="7">
    <location>
        <begin position="3"/>
        <end position="172"/>
    </location>
</feature>
<dbReference type="GO" id="GO:0005524">
    <property type="term" value="F:ATP binding"/>
    <property type="evidence" value="ECO:0007669"/>
    <property type="project" value="UniProtKB-UniRule"/>
</dbReference>
<protein>
    <recommendedName>
        <fullName evidence="6">Corrinoid adenosyltransferase</fullName>
        <ecNumber evidence="6">2.5.1.17</ecNumber>
    </recommendedName>
    <alternativeName>
        <fullName evidence="6">Cob(II)alamin adenosyltransferase</fullName>
    </alternativeName>
    <alternativeName>
        <fullName evidence="6">Cob(II)yrinic acid a,c-diamide adenosyltransferase</fullName>
    </alternativeName>
    <alternativeName>
        <fullName evidence="6">Cobinamide/cobalamin adenosyltransferase</fullName>
    </alternativeName>
</protein>
<dbReference type="Pfam" id="PF01923">
    <property type="entry name" value="Cob_adeno_trans"/>
    <property type="match status" value="1"/>
</dbReference>